<evidence type="ECO:0000313" key="1">
    <source>
        <dbReference type="EMBL" id="ACK66034.1"/>
    </source>
</evidence>
<dbReference type="STRING" id="41431.PCC8801_1996"/>
<gene>
    <name evidence="1" type="ordered locus">PCC8801_1996</name>
</gene>
<accession>B7JYV7</accession>
<dbReference type="eggNOG" id="COG2948">
    <property type="taxonomic scope" value="Bacteria"/>
</dbReference>
<proteinExistence type="predicted"/>
<dbReference type="AlphaFoldDB" id="B7JYV7"/>
<dbReference type="EMBL" id="CP001287">
    <property type="protein sequence ID" value="ACK66034.1"/>
    <property type="molecule type" value="Genomic_DNA"/>
</dbReference>
<dbReference type="Gene3D" id="2.40.128.260">
    <property type="entry name" value="Type IV secretion system, VirB10/TraB/TrbI"/>
    <property type="match status" value="1"/>
</dbReference>
<reference evidence="2" key="1">
    <citation type="journal article" date="2011" name="MBio">
        <title>Novel metabolic attributes of the genus Cyanothece, comprising a group of unicellular nitrogen-fixing Cyanobacteria.</title>
        <authorList>
            <person name="Bandyopadhyay A."/>
            <person name="Elvitigala T."/>
            <person name="Welsh E."/>
            <person name="Stockel J."/>
            <person name="Liberton M."/>
            <person name="Min H."/>
            <person name="Sherman L.A."/>
            <person name="Pakrasi H.B."/>
        </authorList>
    </citation>
    <scope>NUCLEOTIDE SEQUENCE [LARGE SCALE GENOMIC DNA]</scope>
    <source>
        <strain evidence="2">PCC 8801</strain>
    </source>
</reference>
<protein>
    <submittedName>
        <fullName evidence="1">Uncharacterized protein</fullName>
    </submittedName>
</protein>
<name>B7JYV7_RIPO1</name>
<evidence type="ECO:0000313" key="2">
    <source>
        <dbReference type="Proteomes" id="UP000008204"/>
    </source>
</evidence>
<organism evidence="1 2">
    <name type="scientific">Rippkaea orientalis (strain PCC 8801 / RF-1)</name>
    <name type="common">Cyanothece sp. (strain PCC 8801)</name>
    <dbReference type="NCBI Taxonomy" id="41431"/>
    <lineage>
        <taxon>Bacteria</taxon>
        <taxon>Bacillati</taxon>
        <taxon>Cyanobacteriota</taxon>
        <taxon>Cyanophyceae</taxon>
        <taxon>Oscillatoriophycideae</taxon>
        <taxon>Chroococcales</taxon>
        <taxon>Aphanothecaceae</taxon>
        <taxon>Rippkaea</taxon>
        <taxon>Rippkaea orientalis</taxon>
    </lineage>
</organism>
<dbReference type="KEGG" id="cyp:PCC8801_1996"/>
<dbReference type="RefSeq" id="WP_012595305.1">
    <property type="nucleotide sequence ID" value="NC_011726.1"/>
</dbReference>
<dbReference type="Proteomes" id="UP000008204">
    <property type="component" value="Chromosome"/>
</dbReference>
<sequence length="219" mass="23218">MAQPYSPNPESFPNSNSVVIPAGTLIPVRYNSSELIRIELDQYLPLELNVAANIRDRNGNLLIPAGTRIIGQLQPTDGGSQFVAREIILSDGQWLPLDATSNVIYTSETVNEGATVANILSGTFAGAGTATIIAGTTGDRKIAPLEVLGGAALGTLLGWGLPEGQIIGGGSKQLIVIDPNRDLTLTLQSGLAVSPMMDRQSIPIQSHRTFYTSHSQSIW</sequence>
<dbReference type="InterPro" id="IPR042217">
    <property type="entry name" value="T4SS_VirB10/TrbI"/>
</dbReference>
<keyword evidence="2" id="KW-1185">Reference proteome</keyword>
<dbReference type="HOGENOM" id="CLU_069770_0_0_3"/>